<keyword evidence="4" id="KW-1185">Reference proteome</keyword>
<dbReference type="InterPro" id="IPR039914">
    <property type="entry name" value="SRP9-like"/>
</dbReference>
<protein>
    <recommendedName>
        <fullName evidence="2">SRP9 domain-containing protein</fullName>
    </recommendedName>
</protein>
<accession>A0ABR3GUP5</accession>
<evidence type="ECO:0000313" key="3">
    <source>
        <dbReference type="EMBL" id="KAL0639573.1"/>
    </source>
</evidence>
<evidence type="ECO:0000259" key="2">
    <source>
        <dbReference type="Pfam" id="PF05486"/>
    </source>
</evidence>
<dbReference type="EMBL" id="JBBBZM010000010">
    <property type="protein sequence ID" value="KAL0639573.1"/>
    <property type="molecule type" value="Genomic_DNA"/>
</dbReference>
<evidence type="ECO:0000313" key="4">
    <source>
        <dbReference type="Proteomes" id="UP001447188"/>
    </source>
</evidence>
<dbReference type="InterPro" id="IPR039432">
    <property type="entry name" value="SRP9_dom"/>
</dbReference>
<organism evidence="3 4">
    <name type="scientific">Discina gigas</name>
    <dbReference type="NCBI Taxonomy" id="1032678"/>
    <lineage>
        <taxon>Eukaryota</taxon>
        <taxon>Fungi</taxon>
        <taxon>Dikarya</taxon>
        <taxon>Ascomycota</taxon>
        <taxon>Pezizomycotina</taxon>
        <taxon>Pezizomycetes</taxon>
        <taxon>Pezizales</taxon>
        <taxon>Discinaceae</taxon>
        <taxon>Discina</taxon>
    </lineage>
</organism>
<reference evidence="3 4" key="1">
    <citation type="submission" date="2024-02" db="EMBL/GenBank/DDBJ databases">
        <title>Discinaceae phylogenomics.</title>
        <authorList>
            <person name="Dirks A.C."/>
            <person name="James T.Y."/>
        </authorList>
    </citation>
    <scope>NUCLEOTIDE SEQUENCE [LARGE SCALE GENOMIC DNA]</scope>
    <source>
        <strain evidence="3 4">ACD0624</strain>
    </source>
</reference>
<feature type="domain" description="SRP9" evidence="2">
    <location>
        <begin position="5"/>
        <end position="77"/>
    </location>
</feature>
<evidence type="ECO:0000256" key="1">
    <source>
        <dbReference type="SAM" id="MobiDB-lite"/>
    </source>
</evidence>
<feature type="compositionally biased region" description="Basic residues" evidence="1">
    <location>
        <begin position="144"/>
        <end position="154"/>
    </location>
</feature>
<feature type="region of interest" description="Disordered" evidence="1">
    <location>
        <begin position="104"/>
        <end position="154"/>
    </location>
</feature>
<dbReference type="Proteomes" id="UP001447188">
    <property type="component" value="Unassembled WGS sequence"/>
</dbReference>
<dbReference type="PANTHER" id="PTHR12834">
    <property type="entry name" value="SIGNAL RECOGNITION PARTICLE 9 KDA PROTEIN"/>
    <property type="match status" value="1"/>
</dbReference>
<proteinExistence type="predicted"/>
<comment type="caution">
    <text evidence="3">The sequence shown here is derived from an EMBL/GenBank/DDBJ whole genome shotgun (WGS) entry which is preliminary data.</text>
</comment>
<dbReference type="Pfam" id="PF05486">
    <property type="entry name" value="SRP9-21"/>
    <property type="match status" value="1"/>
</dbReference>
<gene>
    <name evidence="3" type="ORF">Q9L58_001400</name>
</gene>
<sequence length="154" mass="16286">MKIAKTPQEFVDESLLLLRARPTTTKVTTTYHAAESGKGKLTFKTYDPASGAIVKFRTSRLAIVGRMMAGLNRLGRQQANVPEPVVVGTTPSILDGRVVTDGMDITDTPMTDVMSPTAATPGGTPVMGQAAGQATPLTTEPASKNKKKKKKGKS</sequence>
<name>A0ABR3GUP5_9PEZI</name>
<dbReference type="PANTHER" id="PTHR12834:SF12">
    <property type="entry name" value="SIGNAL RECOGNITION PARTICLE 9 KDA PROTEIN"/>
    <property type="match status" value="1"/>
</dbReference>